<dbReference type="GO" id="GO:0005886">
    <property type="term" value="C:plasma membrane"/>
    <property type="evidence" value="ECO:0007669"/>
    <property type="project" value="TreeGrafter"/>
</dbReference>
<dbReference type="Pfam" id="PF17655">
    <property type="entry name" value="IRK_C"/>
    <property type="match status" value="1"/>
</dbReference>
<name>G5J7C8_CROWT</name>
<proteinExistence type="predicted"/>
<keyword evidence="10 14" id="KW-0407">Ion channel</keyword>
<dbReference type="SUPFAM" id="SSF81296">
    <property type="entry name" value="E set domains"/>
    <property type="match status" value="1"/>
</dbReference>
<keyword evidence="6" id="KW-0630">Potassium</keyword>
<keyword evidence="7 11" id="KW-1133">Transmembrane helix</keyword>
<feature type="transmembrane region" description="Helical" evidence="11">
    <location>
        <begin position="41"/>
        <end position="62"/>
    </location>
</feature>
<dbReference type="Proteomes" id="UP000003477">
    <property type="component" value="Unassembled WGS sequence"/>
</dbReference>
<evidence type="ECO:0000256" key="4">
    <source>
        <dbReference type="ARBA" id="ARBA00022692"/>
    </source>
</evidence>
<dbReference type="Gene3D" id="2.60.40.1400">
    <property type="entry name" value="G protein-activated inward rectifier potassium channel 1"/>
    <property type="match status" value="1"/>
</dbReference>
<evidence type="ECO:0000256" key="10">
    <source>
        <dbReference type="ARBA" id="ARBA00023303"/>
    </source>
</evidence>
<feature type="domain" description="Potassium channel" evidence="12">
    <location>
        <begin position="53"/>
        <end position="128"/>
    </location>
</feature>
<evidence type="ECO:0000256" key="2">
    <source>
        <dbReference type="ARBA" id="ARBA00022448"/>
    </source>
</evidence>
<evidence type="ECO:0000256" key="8">
    <source>
        <dbReference type="ARBA" id="ARBA00023065"/>
    </source>
</evidence>
<evidence type="ECO:0000256" key="11">
    <source>
        <dbReference type="SAM" id="Phobius"/>
    </source>
</evidence>
<dbReference type="GO" id="GO:0005242">
    <property type="term" value="F:inward rectifier potassium channel activity"/>
    <property type="evidence" value="ECO:0007669"/>
    <property type="project" value="InterPro"/>
</dbReference>
<dbReference type="EMBL" id="AESD01000497">
    <property type="protein sequence ID" value="EHJ11924.1"/>
    <property type="molecule type" value="Genomic_DNA"/>
</dbReference>
<dbReference type="GO" id="GO:1990573">
    <property type="term" value="P:potassium ion import across plasma membrane"/>
    <property type="evidence" value="ECO:0007669"/>
    <property type="project" value="TreeGrafter"/>
</dbReference>
<organism evidence="14 15">
    <name type="scientific">Crocosphaera watsonii WH 0003</name>
    <dbReference type="NCBI Taxonomy" id="423471"/>
    <lineage>
        <taxon>Bacteria</taxon>
        <taxon>Bacillati</taxon>
        <taxon>Cyanobacteriota</taxon>
        <taxon>Cyanophyceae</taxon>
        <taxon>Oscillatoriophycideae</taxon>
        <taxon>Chroococcales</taxon>
        <taxon>Aphanothecaceae</taxon>
        <taxon>Crocosphaera</taxon>
    </lineage>
</organism>
<dbReference type="GO" id="GO:0034765">
    <property type="term" value="P:regulation of monoatomic ion transmembrane transport"/>
    <property type="evidence" value="ECO:0007669"/>
    <property type="project" value="TreeGrafter"/>
</dbReference>
<dbReference type="GeneID" id="88766920"/>
<keyword evidence="2" id="KW-0813">Transport</keyword>
<feature type="transmembrane region" description="Helical" evidence="11">
    <location>
        <begin position="100"/>
        <end position="126"/>
    </location>
</feature>
<dbReference type="PRINTS" id="PR01320">
    <property type="entry name" value="KIRCHANNEL"/>
</dbReference>
<evidence type="ECO:0000256" key="1">
    <source>
        <dbReference type="ARBA" id="ARBA00004141"/>
    </source>
</evidence>
<dbReference type="SUPFAM" id="SSF81324">
    <property type="entry name" value="Voltage-gated potassium channels"/>
    <property type="match status" value="1"/>
</dbReference>
<dbReference type="AlphaFoldDB" id="G5J7C8"/>
<evidence type="ECO:0000256" key="9">
    <source>
        <dbReference type="ARBA" id="ARBA00023136"/>
    </source>
</evidence>
<protein>
    <submittedName>
        <fullName evidence="14">K+ channel protein</fullName>
    </submittedName>
</protein>
<dbReference type="RefSeq" id="WP_007311428.1">
    <property type="nucleotide sequence ID" value="NZ_AESD01000497.1"/>
</dbReference>
<sequence>MRRYKKSIKSFRFLKKLNPVTLFHPVTHDLYHWLLALRWRYFLILMSIFYFSINCLFALAYMTTENGIANAEQGSFKDAFFFSIQTLSTVGYGSMYPQTLYAQILVTIEIWLGLLLLTILTGLMFARFSRPTAKVLFSNVAVICPYNGIPTLMVRTANRRDNRILEAQIRLCVILNEVSQEGYKLRRFYDLELLRSQTPVFNLSWLVMHPIDENSPLNGETIESLAEKNAEIGVMLTGLDETFSQTIHARHVYTLVNIVPNHRFVDIFSHNYQGETYIDLTYFHDVVPVKN</sequence>
<reference evidence="14 15" key="1">
    <citation type="journal article" date="2011" name="Front. Microbiol.">
        <title>Two Strains of Crocosphaera watsonii with Highly Conserved Genomes are Distinguished by Strain-Specific Features.</title>
        <authorList>
            <person name="Bench S.R."/>
            <person name="Ilikchyan I.N."/>
            <person name="Tripp H.J."/>
            <person name="Zehr J.P."/>
        </authorList>
    </citation>
    <scope>NUCLEOTIDE SEQUENCE [LARGE SCALE GENOMIC DNA]</scope>
    <source>
        <strain evidence="14 15">WH 0003</strain>
    </source>
</reference>
<dbReference type="InterPro" id="IPR016449">
    <property type="entry name" value="K_chnl_inward-rec_Kir"/>
</dbReference>
<gene>
    <name evidence="14" type="ORF">CWATWH0003_3369</name>
</gene>
<dbReference type="InterPro" id="IPR041647">
    <property type="entry name" value="IRK_C"/>
</dbReference>
<keyword evidence="9 11" id="KW-0472">Membrane</keyword>
<dbReference type="GO" id="GO:0034702">
    <property type="term" value="C:monoatomic ion channel complex"/>
    <property type="evidence" value="ECO:0007669"/>
    <property type="project" value="UniProtKB-KW"/>
</dbReference>
<dbReference type="PANTHER" id="PTHR11767:SF102">
    <property type="entry name" value="INWARDLY RECTIFYING POTASSIUM CHANNEL 1, ISOFORM F"/>
    <property type="match status" value="1"/>
</dbReference>
<comment type="subcellular location">
    <subcellularLocation>
        <location evidence="1">Membrane</location>
        <topology evidence="1">Multi-pass membrane protein</topology>
    </subcellularLocation>
</comment>
<evidence type="ECO:0000256" key="6">
    <source>
        <dbReference type="ARBA" id="ARBA00022958"/>
    </source>
</evidence>
<evidence type="ECO:0000313" key="14">
    <source>
        <dbReference type="EMBL" id="EHJ11924.1"/>
    </source>
</evidence>
<keyword evidence="3" id="KW-0633">Potassium transport</keyword>
<dbReference type="InterPro" id="IPR013518">
    <property type="entry name" value="K_chnl_inward-rec_Kir_cyto"/>
</dbReference>
<evidence type="ECO:0000256" key="3">
    <source>
        <dbReference type="ARBA" id="ARBA00022538"/>
    </source>
</evidence>
<feature type="domain" description="Inward rectifier potassium channel C-terminal" evidence="13">
    <location>
        <begin position="135"/>
        <end position="290"/>
    </location>
</feature>
<evidence type="ECO:0000259" key="13">
    <source>
        <dbReference type="Pfam" id="PF17655"/>
    </source>
</evidence>
<comment type="caution">
    <text evidence="14">The sequence shown here is derived from an EMBL/GenBank/DDBJ whole genome shotgun (WGS) entry which is preliminary data.</text>
</comment>
<keyword evidence="4 11" id="KW-0812">Transmembrane</keyword>
<evidence type="ECO:0000313" key="15">
    <source>
        <dbReference type="Proteomes" id="UP000003477"/>
    </source>
</evidence>
<keyword evidence="8" id="KW-0406">Ion transport</keyword>
<evidence type="ECO:0000259" key="12">
    <source>
        <dbReference type="Pfam" id="PF07885"/>
    </source>
</evidence>
<evidence type="ECO:0000256" key="7">
    <source>
        <dbReference type="ARBA" id="ARBA00022989"/>
    </source>
</evidence>
<evidence type="ECO:0000256" key="5">
    <source>
        <dbReference type="ARBA" id="ARBA00022882"/>
    </source>
</evidence>
<dbReference type="PATRIC" id="fig|423471.3.peg.3167"/>
<dbReference type="Gene3D" id="1.10.287.70">
    <property type="match status" value="1"/>
</dbReference>
<accession>G5J7C8</accession>
<dbReference type="InterPro" id="IPR014756">
    <property type="entry name" value="Ig_E-set"/>
</dbReference>
<dbReference type="InterPro" id="IPR013099">
    <property type="entry name" value="K_chnl_dom"/>
</dbReference>
<keyword evidence="5" id="KW-0851">Voltage-gated channel</keyword>
<dbReference type="PANTHER" id="PTHR11767">
    <property type="entry name" value="INWARD RECTIFIER POTASSIUM CHANNEL"/>
    <property type="match status" value="1"/>
</dbReference>
<dbReference type="Pfam" id="PF07885">
    <property type="entry name" value="Ion_trans_2"/>
    <property type="match status" value="1"/>
</dbReference>